<gene>
    <name evidence="2" type="ORF">KY290_013520</name>
</gene>
<dbReference type="PANTHER" id="PTHR47723:SF24">
    <property type="entry name" value="RNASE H TYPE-1 DOMAIN-CONTAINING PROTEIN"/>
    <property type="match status" value="1"/>
</dbReference>
<dbReference type="InterPro" id="IPR012337">
    <property type="entry name" value="RNaseH-like_sf"/>
</dbReference>
<dbReference type="EMBL" id="JAIVGD010000011">
    <property type="protein sequence ID" value="KAH0769539.1"/>
    <property type="molecule type" value="Genomic_DNA"/>
</dbReference>
<dbReference type="SUPFAM" id="SSF53098">
    <property type="entry name" value="Ribonuclease H-like"/>
    <property type="match status" value="1"/>
</dbReference>
<keyword evidence="3" id="KW-1185">Reference proteome</keyword>
<dbReference type="Proteomes" id="UP000826656">
    <property type="component" value="Unassembled WGS sequence"/>
</dbReference>
<evidence type="ECO:0000313" key="2">
    <source>
        <dbReference type="EMBL" id="KAH0769539.1"/>
    </source>
</evidence>
<protein>
    <recommendedName>
        <fullName evidence="1">RNase H type-1 domain-containing protein</fullName>
    </recommendedName>
</protein>
<dbReference type="Pfam" id="PF13456">
    <property type="entry name" value="RVT_3"/>
    <property type="match status" value="1"/>
</dbReference>
<dbReference type="PROSITE" id="PS50879">
    <property type="entry name" value="RNASE_H_1"/>
    <property type="match status" value="1"/>
</dbReference>
<reference evidence="2 3" key="1">
    <citation type="journal article" date="2021" name="bioRxiv">
        <title>Chromosome-scale and haplotype-resolved genome assembly of a tetraploid potato cultivar.</title>
        <authorList>
            <person name="Sun H."/>
            <person name="Jiao W.-B."/>
            <person name="Krause K."/>
            <person name="Campoy J.A."/>
            <person name="Goel M."/>
            <person name="Folz-Donahue K."/>
            <person name="Kukat C."/>
            <person name="Huettel B."/>
            <person name="Schneeberger K."/>
        </authorList>
    </citation>
    <scope>NUCLEOTIDE SEQUENCE [LARGE SCALE GENOMIC DNA]</scope>
    <source>
        <strain evidence="2">SolTubOtavaFocal</strain>
        <tissue evidence="2">Leaves</tissue>
    </source>
</reference>
<dbReference type="InterPro" id="IPR036397">
    <property type="entry name" value="RNaseH_sf"/>
</dbReference>
<feature type="domain" description="RNase H type-1" evidence="1">
    <location>
        <begin position="83"/>
        <end position="167"/>
    </location>
</feature>
<dbReference type="InterPro" id="IPR002156">
    <property type="entry name" value="RNaseH_domain"/>
</dbReference>
<dbReference type="PANTHER" id="PTHR47723">
    <property type="entry name" value="OS05G0353850 PROTEIN"/>
    <property type="match status" value="1"/>
</dbReference>
<name>A0ABQ7VLY8_SOLTU</name>
<evidence type="ECO:0000313" key="3">
    <source>
        <dbReference type="Proteomes" id="UP000826656"/>
    </source>
</evidence>
<dbReference type="Gene3D" id="3.30.420.10">
    <property type="entry name" value="Ribonuclease H-like superfamily/Ribonuclease H"/>
    <property type="match status" value="1"/>
</dbReference>
<accession>A0ABQ7VLY8</accession>
<dbReference type="CDD" id="cd06222">
    <property type="entry name" value="RNase_H_like"/>
    <property type="match status" value="1"/>
</dbReference>
<organism evidence="2 3">
    <name type="scientific">Solanum tuberosum</name>
    <name type="common">Potato</name>
    <dbReference type="NCBI Taxonomy" id="4113"/>
    <lineage>
        <taxon>Eukaryota</taxon>
        <taxon>Viridiplantae</taxon>
        <taxon>Streptophyta</taxon>
        <taxon>Embryophyta</taxon>
        <taxon>Tracheophyta</taxon>
        <taxon>Spermatophyta</taxon>
        <taxon>Magnoliopsida</taxon>
        <taxon>eudicotyledons</taxon>
        <taxon>Gunneridae</taxon>
        <taxon>Pentapetalae</taxon>
        <taxon>asterids</taxon>
        <taxon>lamiids</taxon>
        <taxon>Solanales</taxon>
        <taxon>Solanaceae</taxon>
        <taxon>Solanoideae</taxon>
        <taxon>Solaneae</taxon>
        <taxon>Solanum</taxon>
    </lineage>
</organism>
<comment type="caution">
    <text evidence="2">The sequence shown here is derived from an EMBL/GenBank/DDBJ whole genome shotgun (WGS) entry which is preliminary data.</text>
</comment>
<evidence type="ECO:0000259" key="1">
    <source>
        <dbReference type="PROSITE" id="PS50879"/>
    </source>
</evidence>
<dbReference type="InterPro" id="IPR044730">
    <property type="entry name" value="RNase_H-like_dom_plant"/>
</dbReference>
<dbReference type="InterPro" id="IPR053151">
    <property type="entry name" value="RNase_H-like"/>
</dbReference>
<proteinExistence type="predicted"/>
<sequence length="167" mass="19202">MATKIWNYYARAAGLQGPWIQVKQTVLMWWQASGNAKIKTIFQVVPLTVLWFIWKWRNIVQHGFLEEYKPILEVKIVRWCPPPCNWFKCNTDGDSRGNPRPSSVAFCVRNKDGDVVGAKGFRLQDTTNIVVEAIAIMEELKYCIESDFLPLIVETDSLTMIHILDGN</sequence>